<evidence type="ECO:0000313" key="6">
    <source>
        <dbReference type="EMBL" id="XDP46411.1"/>
    </source>
</evidence>
<dbReference type="RefSeq" id="WP_369046733.1">
    <property type="nucleotide sequence ID" value="NZ_CP163302.1"/>
</dbReference>
<dbReference type="EMBL" id="CP163302">
    <property type="protein sequence ID" value="XDP46411.1"/>
    <property type="molecule type" value="Genomic_DNA"/>
</dbReference>
<dbReference type="PANTHER" id="PTHR38465:SF2">
    <property type="entry name" value="HTH-TYPE TRANSCRIPTIONAL REGULATOR MMPR5"/>
    <property type="match status" value="1"/>
</dbReference>
<reference evidence="6" key="1">
    <citation type="submission" date="2024-07" db="EMBL/GenBank/DDBJ databases">
        <authorList>
            <person name="fu j."/>
        </authorList>
    </citation>
    <scope>NUCLEOTIDE SEQUENCE</scope>
    <source>
        <strain evidence="6">P10A9</strain>
    </source>
</reference>
<feature type="domain" description="HTH marR-type" evidence="5">
    <location>
        <begin position="63"/>
        <end position="122"/>
    </location>
</feature>
<organism evidence="6">
    <name type="scientific">Sinomonas puerhi</name>
    <dbReference type="NCBI Taxonomy" id="3238584"/>
    <lineage>
        <taxon>Bacteria</taxon>
        <taxon>Bacillati</taxon>
        <taxon>Actinomycetota</taxon>
        <taxon>Actinomycetes</taxon>
        <taxon>Micrococcales</taxon>
        <taxon>Micrococcaceae</taxon>
        <taxon>Sinomonas</taxon>
    </lineage>
</organism>
<gene>
    <name evidence="6" type="ORF">AB5L97_05225</name>
</gene>
<keyword evidence="2" id="KW-0238">DNA-binding</keyword>
<dbReference type="Pfam" id="PF12802">
    <property type="entry name" value="MarR_2"/>
    <property type="match status" value="1"/>
</dbReference>
<dbReference type="InterPro" id="IPR036390">
    <property type="entry name" value="WH_DNA-bd_sf"/>
</dbReference>
<evidence type="ECO:0000259" key="5">
    <source>
        <dbReference type="Pfam" id="PF12802"/>
    </source>
</evidence>
<dbReference type="Gene3D" id="1.10.10.10">
    <property type="entry name" value="Winged helix-like DNA-binding domain superfamily/Winged helix DNA-binding domain"/>
    <property type="match status" value="1"/>
</dbReference>
<feature type="region of interest" description="Disordered" evidence="4">
    <location>
        <begin position="1"/>
        <end position="22"/>
    </location>
</feature>
<keyword evidence="1" id="KW-0805">Transcription regulation</keyword>
<dbReference type="SUPFAM" id="SSF46785">
    <property type="entry name" value="Winged helix' DNA-binding domain"/>
    <property type="match status" value="1"/>
</dbReference>
<keyword evidence="3" id="KW-0804">Transcription</keyword>
<feature type="compositionally biased region" description="Low complexity" evidence="4">
    <location>
        <begin position="1"/>
        <end position="10"/>
    </location>
</feature>
<protein>
    <submittedName>
        <fullName evidence="6">GbsR/MarR family transcriptional regulator</fullName>
    </submittedName>
</protein>
<evidence type="ECO:0000256" key="2">
    <source>
        <dbReference type="ARBA" id="ARBA00023125"/>
    </source>
</evidence>
<dbReference type="AlphaFoldDB" id="A0AB39L5E7"/>
<accession>A0AB39L5E7</accession>
<dbReference type="GO" id="GO:0003677">
    <property type="term" value="F:DNA binding"/>
    <property type="evidence" value="ECO:0007669"/>
    <property type="project" value="UniProtKB-KW"/>
</dbReference>
<evidence type="ECO:0000256" key="3">
    <source>
        <dbReference type="ARBA" id="ARBA00023163"/>
    </source>
</evidence>
<dbReference type="GO" id="GO:0003700">
    <property type="term" value="F:DNA-binding transcription factor activity"/>
    <property type="evidence" value="ECO:0007669"/>
    <property type="project" value="InterPro"/>
</dbReference>
<sequence length="200" mass="20764">MSADPAATPGTHDDGAAAGGAKPLAAPAAAAAGDPAGVVRPEAGMSRIPEAAEGSAAVMIAAGFPKMPARALMALVVSDDGALTAAELAEALGASPAAVSGAVRYLQTVGFAHRVSQPGSRRDRYALPDDLWYVATLRQNPVYDRLGSLSSNLADELPAGSAARARAEDMAHFYRFIAQRMPRLLDEWEQERATDRGRPD</sequence>
<dbReference type="InterPro" id="IPR000835">
    <property type="entry name" value="HTH_MarR-typ"/>
</dbReference>
<dbReference type="PANTHER" id="PTHR38465">
    <property type="entry name" value="HTH-TYPE TRANSCRIPTIONAL REGULATOR MJ1563-RELATED"/>
    <property type="match status" value="1"/>
</dbReference>
<dbReference type="InterPro" id="IPR052362">
    <property type="entry name" value="HTH-GbsR_regulator"/>
</dbReference>
<dbReference type="InterPro" id="IPR036388">
    <property type="entry name" value="WH-like_DNA-bd_sf"/>
</dbReference>
<evidence type="ECO:0000256" key="1">
    <source>
        <dbReference type="ARBA" id="ARBA00023015"/>
    </source>
</evidence>
<evidence type="ECO:0000256" key="4">
    <source>
        <dbReference type="SAM" id="MobiDB-lite"/>
    </source>
</evidence>
<proteinExistence type="predicted"/>
<dbReference type="KEGG" id="spue:AB5L97_05225"/>
<name>A0AB39L5E7_9MICC</name>